<name>A0A9K3CPS6_9EUKA</name>
<keyword evidence="4" id="KW-1185">Reference proteome</keyword>
<dbReference type="EMBL" id="BDIP01000342">
    <property type="protein sequence ID" value="GIQ81243.1"/>
    <property type="molecule type" value="Genomic_DNA"/>
</dbReference>
<comment type="caution">
    <text evidence="2">The sequence shown here is derived from an EMBL/GenBank/DDBJ whole genome shotgun (WGS) entry which is preliminary data.</text>
</comment>
<gene>
    <name evidence="2" type="ORF">KIPB_002170</name>
    <name evidence="3" type="ORF">KIPB_004053</name>
</gene>
<feature type="region of interest" description="Disordered" evidence="1">
    <location>
        <begin position="46"/>
        <end position="90"/>
    </location>
</feature>
<evidence type="ECO:0000256" key="1">
    <source>
        <dbReference type="SAM" id="MobiDB-lite"/>
    </source>
</evidence>
<feature type="compositionally biased region" description="Acidic residues" evidence="1">
    <location>
        <begin position="58"/>
        <end position="72"/>
    </location>
</feature>
<feature type="compositionally biased region" description="Basic and acidic residues" evidence="1">
    <location>
        <begin position="73"/>
        <end position="90"/>
    </location>
</feature>
<dbReference type="AlphaFoldDB" id="A0A9K3CPS6"/>
<accession>A0A9K3CPS6</accession>
<evidence type="ECO:0000313" key="2">
    <source>
        <dbReference type="EMBL" id="GIQ81243.1"/>
    </source>
</evidence>
<evidence type="ECO:0000313" key="3">
    <source>
        <dbReference type="EMBL" id="GIQ82839.1"/>
    </source>
</evidence>
<dbReference type="EMBL" id="BDIP01000831">
    <property type="protein sequence ID" value="GIQ82839.1"/>
    <property type="molecule type" value="Genomic_DNA"/>
</dbReference>
<evidence type="ECO:0000313" key="4">
    <source>
        <dbReference type="Proteomes" id="UP000265618"/>
    </source>
</evidence>
<sequence>MDEELTQMSVLHTQLIKRIQEMLVGFLTRDVTSALERADRYMGVEADSPSVGHCTLGEDAEGGEEHDSDEQLVEERERQGERERKVEREAEVERALMVPVGMGVPDPAEPVYAVRVENGVSDEDFRDFI</sequence>
<reference evidence="2 4" key="2">
    <citation type="journal article" date="2018" name="PLoS ONE">
        <title>The draft genome of Kipferlia bialata reveals reductive genome evolution in fornicate parasites.</title>
        <authorList>
            <person name="Tanifuji G."/>
            <person name="Takabayashi S."/>
            <person name="Kume K."/>
            <person name="Takagi M."/>
            <person name="Nakayama T."/>
            <person name="Kamikawa R."/>
            <person name="Inagaki Y."/>
            <person name="Hashimoto T."/>
        </authorList>
    </citation>
    <scope>NUCLEOTIDE SEQUENCE [LARGE SCALE GENOMIC DNA]</scope>
    <source>
        <strain evidence="2">NY0173</strain>
    </source>
</reference>
<reference evidence="2" key="1">
    <citation type="submission" date="2016-10" db="EMBL/GenBank/DDBJ databases">
        <authorList>
            <person name="Tanifuji G."/>
            <person name="Kume K."/>
            <person name="Nakayama T."/>
            <person name="Takabayashi S."/>
            <person name="Hashimoto T."/>
        </authorList>
    </citation>
    <scope>NUCLEOTIDE SEQUENCE</scope>
    <source>
        <strain evidence="2">NY0173</strain>
    </source>
</reference>
<organism evidence="2 4">
    <name type="scientific">Kipferlia bialata</name>
    <dbReference type="NCBI Taxonomy" id="797122"/>
    <lineage>
        <taxon>Eukaryota</taxon>
        <taxon>Metamonada</taxon>
        <taxon>Carpediemonas-like organisms</taxon>
        <taxon>Kipferlia</taxon>
    </lineage>
</organism>
<proteinExistence type="predicted"/>
<dbReference type="Proteomes" id="UP000265618">
    <property type="component" value="Unassembled WGS sequence"/>
</dbReference>
<protein>
    <submittedName>
        <fullName evidence="2">Uncharacterized protein</fullName>
    </submittedName>
</protein>